<dbReference type="GO" id="GO:0016020">
    <property type="term" value="C:membrane"/>
    <property type="evidence" value="ECO:0007669"/>
    <property type="project" value="UniProtKB-SubCell"/>
</dbReference>
<comment type="function">
    <text evidence="19">Glycosyltransferase that generates the core 1 O-glycan Gal-beta1-3GalNAc-alpha1-Ser/Thr (T antigen), which is a precursor for many extended O-glycans in glycoproteins.</text>
</comment>
<keyword evidence="8" id="KW-0808">Transferase</keyword>
<keyword evidence="9" id="KW-0812">Transmembrane</keyword>
<dbReference type="FunFam" id="3.90.550.50:FF:000017">
    <property type="entry name" value="Glycoprotein-N-acetylgalactosamine 3-beta-galactosyltransferase 1"/>
    <property type="match status" value="1"/>
</dbReference>
<evidence type="ECO:0000313" key="21">
    <source>
        <dbReference type="EMBL" id="CAG5132785.1"/>
    </source>
</evidence>
<dbReference type="GO" id="GO:0030145">
    <property type="term" value="F:manganese ion binding"/>
    <property type="evidence" value="ECO:0007669"/>
    <property type="project" value="UniProtKB-ARBA"/>
</dbReference>
<proteinExistence type="inferred from homology"/>
<protein>
    <recommendedName>
        <fullName evidence="18">Glycoprotein-N-acetylgalactosamine 3-beta-galactosyltransferase 1</fullName>
        <ecNumber evidence="6">2.4.1.122</ecNumber>
    </recommendedName>
</protein>
<evidence type="ECO:0000256" key="11">
    <source>
        <dbReference type="ARBA" id="ARBA00022741"/>
    </source>
</evidence>
<keyword evidence="17" id="KW-0464">Manganese</keyword>
<evidence type="ECO:0000256" key="16">
    <source>
        <dbReference type="ARBA" id="ARBA00023180"/>
    </source>
</evidence>
<dbReference type="InterPro" id="IPR003378">
    <property type="entry name" value="Fringe-like_glycosylTrfase"/>
</dbReference>
<evidence type="ECO:0000256" key="2">
    <source>
        <dbReference type="ARBA" id="ARBA00004606"/>
    </source>
</evidence>
<evidence type="ECO:0000259" key="20">
    <source>
        <dbReference type="Pfam" id="PF02434"/>
    </source>
</evidence>
<dbReference type="Pfam" id="PF02434">
    <property type="entry name" value="Fringe"/>
    <property type="match status" value="1"/>
</dbReference>
<comment type="subcellular location">
    <subcellularLocation>
        <location evidence="2">Membrane</location>
        <topology evidence="2">Single-pass type II membrane protein</topology>
    </subcellularLocation>
</comment>
<dbReference type="InterPro" id="IPR026050">
    <property type="entry name" value="C1GALT1/C1GALT1_chp1"/>
</dbReference>
<dbReference type="EMBL" id="CAJHNH020005646">
    <property type="protein sequence ID" value="CAG5132785.1"/>
    <property type="molecule type" value="Genomic_DNA"/>
</dbReference>
<evidence type="ECO:0000256" key="8">
    <source>
        <dbReference type="ARBA" id="ARBA00022679"/>
    </source>
</evidence>
<dbReference type="PANTHER" id="PTHR23033">
    <property type="entry name" value="BETA1,3-GALACTOSYLTRANSFERASE"/>
    <property type="match status" value="1"/>
</dbReference>
<reference evidence="21" key="1">
    <citation type="submission" date="2021-04" db="EMBL/GenBank/DDBJ databases">
        <authorList>
            <consortium name="Molecular Ecology Group"/>
        </authorList>
    </citation>
    <scope>NUCLEOTIDE SEQUENCE</scope>
</reference>
<comment type="cofactor">
    <cofactor evidence="1">
        <name>Mn(2+)</name>
        <dbReference type="ChEBI" id="CHEBI:29035"/>
    </cofactor>
</comment>
<keyword evidence="16" id="KW-0325">Glycoprotein</keyword>
<dbReference type="Proteomes" id="UP000678393">
    <property type="component" value="Unassembled WGS sequence"/>
</dbReference>
<keyword evidence="10" id="KW-0479">Metal-binding</keyword>
<evidence type="ECO:0000256" key="19">
    <source>
        <dbReference type="ARBA" id="ARBA00059245"/>
    </source>
</evidence>
<evidence type="ECO:0000256" key="10">
    <source>
        <dbReference type="ARBA" id="ARBA00022723"/>
    </source>
</evidence>
<evidence type="ECO:0000313" key="22">
    <source>
        <dbReference type="Proteomes" id="UP000678393"/>
    </source>
</evidence>
<dbReference type="OrthoDB" id="414175at2759"/>
<comment type="pathway">
    <text evidence="3">Protein modification; protein glycosylation.</text>
</comment>
<keyword evidence="14" id="KW-0472">Membrane</keyword>
<keyword evidence="7" id="KW-0328">Glycosyltransferase</keyword>
<evidence type="ECO:0000256" key="3">
    <source>
        <dbReference type="ARBA" id="ARBA00004922"/>
    </source>
</evidence>
<comment type="similarity">
    <text evidence="4">Belongs to the glycosyltransferase 31 family. Beta3-Gal-T subfamily.</text>
</comment>
<evidence type="ECO:0000256" key="4">
    <source>
        <dbReference type="ARBA" id="ARBA00006462"/>
    </source>
</evidence>
<dbReference type="Gene3D" id="3.90.550.50">
    <property type="match status" value="1"/>
</dbReference>
<accession>A0A8S3ZYP0</accession>
<comment type="subunit">
    <text evidence="5">Homodimer; disulfide-linked.</text>
</comment>
<name>A0A8S3ZYP0_9EUPU</name>
<keyword evidence="22" id="KW-1185">Reference proteome</keyword>
<keyword evidence="13" id="KW-1133">Transmembrane helix</keyword>
<keyword evidence="15" id="KW-1015">Disulfide bond</keyword>
<feature type="domain" description="Fringe-like glycosyltransferase" evidence="20">
    <location>
        <begin position="95"/>
        <end position="206"/>
    </location>
</feature>
<dbReference type="EC" id="2.4.1.122" evidence="6"/>
<evidence type="ECO:0000256" key="7">
    <source>
        <dbReference type="ARBA" id="ARBA00022676"/>
    </source>
</evidence>
<evidence type="ECO:0000256" key="6">
    <source>
        <dbReference type="ARBA" id="ARBA00012557"/>
    </source>
</evidence>
<keyword evidence="12" id="KW-0735">Signal-anchor</keyword>
<dbReference type="PANTHER" id="PTHR23033:SF14">
    <property type="entry name" value="GLYCOPROTEIN-N-ACETYLGALACTOSAMINE 3-BETA-GALACTOSYLTRANSFERASE 1-RELATED"/>
    <property type="match status" value="1"/>
</dbReference>
<dbReference type="GO" id="GO:0016263">
    <property type="term" value="F:glycoprotein-N-acetylgalactosamine 3-beta-galactosyltransferase activity"/>
    <property type="evidence" value="ECO:0007669"/>
    <property type="project" value="UniProtKB-EC"/>
</dbReference>
<evidence type="ECO:0000256" key="18">
    <source>
        <dbReference type="ARBA" id="ARBA00040898"/>
    </source>
</evidence>
<evidence type="ECO:0000256" key="15">
    <source>
        <dbReference type="ARBA" id="ARBA00023157"/>
    </source>
</evidence>
<evidence type="ECO:0000256" key="5">
    <source>
        <dbReference type="ARBA" id="ARBA00011748"/>
    </source>
</evidence>
<evidence type="ECO:0000256" key="9">
    <source>
        <dbReference type="ARBA" id="ARBA00022692"/>
    </source>
</evidence>
<organism evidence="21 22">
    <name type="scientific">Candidula unifasciata</name>
    <dbReference type="NCBI Taxonomy" id="100452"/>
    <lineage>
        <taxon>Eukaryota</taxon>
        <taxon>Metazoa</taxon>
        <taxon>Spiralia</taxon>
        <taxon>Lophotrochozoa</taxon>
        <taxon>Mollusca</taxon>
        <taxon>Gastropoda</taxon>
        <taxon>Heterobranchia</taxon>
        <taxon>Euthyneura</taxon>
        <taxon>Panpulmonata</taxon>
        <taxon>Eupulmonata</taxon>
        <taxon>Stylommatophora</taxon>
        <taxon>Helicina</taxon>
        <taxon>Helicoidea</taxon>
        <taxon>Geomitridae</taxon>
        <taxon>Candidula</taxon>
    </lineage>
</organism>
<evidence type="ECO:0000256" key="14">
    <source>
        <dbReference type="ARBA" id="ARBA00023136"/>
    </source>
</evidence>
<keyword evidence="11" id="KW-0547">Nucleotide-binding</keyword>
<evidence type="ECO:0000256" key="13">
    <source>
        <dbReference type="ARBA" id="ARBA00022989"/>
    </source>
</evidence>
<comment type="caution">
    <text evidence="21">The sequence shown here is derived from an EMBL/GenBank/DDBJ whole genome shotgun (WGS) entry which is preliminary data.</text>
</comment>
<evidence type="ECO:0000256" key="1">
    <source>
        <dbReference type="ARBA" id="ARBA00001936"/>
    </source>
</evidence>
<sequence length="281" mass="32201">MLTVCPERLNRSGYALYLKVRDYVNNTADPLVLYKKIRLLCWVLTHPGNIQTKAIHVNATWGKRCDVLLFMSSKPAIELPVVVLNVEEGRDNLWTKTKAAFKYIYKNHLDDADWFLKADDDTYIVVDNLHHFLQDHSSTKPVYFGRKFKAPEKKPYMSGGAGYVLSKAAIIQAVRRGFKDSNKCRNGSGSGEDVELGRCLFNIGVEAGDSRDALGRERFHPFSPEHHLITGMLLKNTWFNKYSFYGVKQGPECCSDYAISFHYISPNMMYVLEYLIYHLKP</sequence>
<dbReference type="GO" id="GO:0000166">
    <property type="term" value="F:nucleotide binding"/>
    <property type="evidence" value="ECO:0007669"/>
    <property type="project" value="UniProtKB-KW"/>
</dbReference>
<evidence type="ECO:0000256" key="17">
    <source>
        <dbReference type="ARBA" id="ARBA00023211"/>
    </source>
</evidence>
<evidence type="ECO:0000256" key="12">
    <source>
        <dbReference type="ARBA" id="ARBA00022968"/>
    </source>
</evidence>
<dbReference type="AlphaFoldDB" id="A0A8S3ZYP0"/>
<gene>
    <name evidence="21" type="ORF">CUNI_LOCUS18343</name>
</gene>